<evidence type="ECO:0000256" key="5">
    <source>
        <dbReference type="ARBA" id="ARBA00023128"/>
    </source>
</evidence>
<keyword evidence="4 8" id="KW-1133">Transmembrane helix</keyword>
<evidence type="ECO:0000256" key="3">
    <source>
        <dbReference type="ARBA" id="ARBA00022692"/>
    </source>
</evidence>
<feature type="transmembrane region" description="Helical" evidence="8">
    <location>
        <begin position="33"/>
        <end position="52"/>
    </location>
</feature>
<sequence length="167" mass="19511">MSMPSSYDHLDPNEKRRLKYTEQVAQKCRENPFVPIGILTTICTVTIAIFKMKSGNKATANKWFTARVVSQGATLLAVILGGSYEGRKAYLQGKEEPKSITEIQQEKLQQKAQERQNLWIEELERRDENIKKRKQFAELKKKEMERMKEESEKLEEELKELEKKSKC</sequence>
<gene>
    <name evidence="10" type="ORF">AWRI3578_g3172</name>
</gene>
<protein>
    <recommendedName>
        <fullName evidence="2">Respiratory supercomplex factor 1, mitochondrial</fullName>
    </recommendedName>
</protein>
<dbReference type="GO" id="GO:0031966">
    <property type="term" value="C:mitochondrial membrane"/>
    <property type="evidence" value="ECO:0007669"/>
    <property type="project" value="UniProtKB-SubCell"/>
</dbReference>
<evidence type="ECO:0000256" key="1">
    <source>
        <dbReference type="ARBA" id="ARBA00004325"/>
    </source>
</evidence>
<name>A0A1E5R9C7_9ASCO</name>
<feature type="region of interest" description="Disordered" evidence="7">
    <location>
        <begin position="145"/>
        <end position="167"/>
    </location>
</feature>
<evidence type="ECO:0000259" key="9">
    <source>
        <dbReference type="PROSITE" id="PS51503"/>
    </source>
</evidence>
<keyword evidence="11" id="KW-1185">Reference proteome</keyword>
<keyword evidence="3 8" id="KW-0812">Transmembrane</keyword>
<keyword evidence="5" id="KW-0496">Mitochondrion</keyword>
<feature type="domain" description="HIG1" evidence="9">
    <location>
        <begin position="1"/>
        <end position="96"/>
    </location>
</feature>
<dbReference type="Proteomes" id="UP000095605">
    <property type="component" value="Unassembled WGS sequence"/>
</dbReference>
<dbReference type="PROSITE" id="PS51503">
    <property type="entry name" value="HIG1"/>
    <property type="match status" value="1"/>
</dbReference>
<dbReference type="PANTHER" id="PTHR12297:SF3">
    <property type="entry name" value="HIG1 DOMAIN FAMILY MEMBER 1A"/>
    <property type="match status" value="1"/>
</dbReference>
<dbReference type="Pfam" id="PF04588">
    <property type="entry name" value="HIG_1_N"/>
    <property type="match status" value="1"/>
</dbReference>
<dbReference type="AlphaFoldDB" id="A0A1E5R9C7"/>
<evidence type="ECO:0000313" key="10">
    <source>
        <dbReference type="EMBL" id="OEJ83509.1"/>
    </source>
</evidence>
<organism evidence="10 11">
    <name type="scientific">Hanseniaspora opuntiae</name>
    <dbReference type="NCBI Taxonomy" id="211096"/>
    <lineage>
        <taxon>Eukaryota</taxon>
        <taxon>Fungi</taxon>
        <taxon>Dikarya</taxon>
        <taxon>Ascomycota</taxon>
        <taxon>Saccharomycotina</taxon>
        <taxon>Saccharomycetes</taxon>
        <taxon>Saccharomycodales</taxon>
        <taxon>Saccharomycodaceae</taxon>
        <taxon>Hanseniaspora</taxon>
    </lineage>
</organism>
<reference evidence="11" key="1">
    <citation type="journal article" date="2016" name="Genome Announc.">
        <title>Genome sequences of three species of Hanseniaspora isolated from spontaneous wine fermentations.</title>
        <authorList>
            <person name="Sternes P.R."/>
            <person name="Lee D."/>
            <person name="Kutyna D.R."/>
            <person name="Borneman A.R."/>
        </authorList>
    </citation>
    <scope>NUCLEOTIDE SEQUENCE [LARGE SCALE GENOMIC DNA]</scope>
    <source>
        <strain evidence="11">AWRI3578</strain>
    </source>
</reference>
<proteinExistence type="predicted"/>
<dbReference type="PANTHER" id="PTHR12297">
    <property type="entry name" value="HYPOXIA-INDUCBILE GENE 1 HIG1 -RELATED"/>
    <property type="match status" value="1"/>
</dbReference>
<dbReference type="Gene3D" id="6.10.140.1320">
    <property type="match status" value="1"/>
</dbReference>
<evidence type="ECO:0000313" key="11">
    <source>
        <dbReference type="Proteomes" id="UP000095605"/>
    </source>
</evidence>
<evidence type="ECO:0000256" key="6">
    <source>
        <dbReference type="ARBA" id="ARBA00023136"/>
    </source>
</evidence>
<dbReference type="OrthoDB" id="6604018at2759"/>
<dbReference type="GO" id="GO:0097250">
    <property type="term" value="P:mitochondrial respirasome assembly"/>
    <property type="evidence" value="ECO:0007669"/>
    <property type="project" value="TreeGrafter"/>
</dbReference>
<feature type="transmembrane region" description="Helical" evidence="8">
    <location>
        <begin position="64"/>
        <end position="84"/>
    </location>
</feature>
<comment type="subcellular location">
    <subcellularLocation>
        <location evidence="1">Mitochondrion membrane</location>
    </subcellularLocation>
</comment>
<evidence type="ECO:0000256" key="8">
    <source>
        <dbReference type="SAM" id="Phobius"/>
    </source>
</evidence>
<evidence type="ECO:0000256" key="4">
    <source>
        <dbReference type="ARBA" id="ARBA00022989"/>
    </source>
</evidence>
<keyword evidence="6 8" id="KW-0472">Membrane</keyword>
<dbReference type="InterPro" id="IPR007667">
    <property type="entry name" value="Hypoxia_induced_domain"/>
</dbReference>
<comment type="caution">
    <text evidence="10">The sequence shown here is derived from an EMBL/GenBank/DDBJ whole genome shotgun (WGS) entry which is preliminary data.</text>
</comment>
<evidence type="ECO:0000256" key="7">
    <source>
        <dbReference type="SAM" id="MobiDB-lite"/>
    </source>
</evidence>
<evidence type="ECO:0000256" key="2">
    <source>
        <dbReference type="ARBA" id="ARBA00013887"/>
    </source>
</evidence>
<dbReference type="EMBL" id="LPNL01000007">
    <property type="protein sequence ID" value="OEJ83509.1"/>
    <property type="molecule type" value="Genomic_DNA"/>
</dbReference>
<dbReference type="InterPro" id="IPR050355">
    <property type="entry name" value="RCF1"/>
</dbReference>
<accession>A0A1E5R9C7</accession>